<protein>
    <submittedName>
        <fullName evidence="13">Cytochrome P450 9e2</fullName>
    </submittedName>
</protein>
<proteinExistence type="inferred from homology"/>
<evidence type="ECO:0000256" key="12">
    <source>
        <dbReference type="ARBA" id="ARBA00023136"/>
    </source>
</evidence>
<comment type="cofactor">
    <cofactor evidence="1">
        <name>heme</name>
        <dbReference type="ChEBI" id="CHEBI:30413"/>
    </cofactor>
</comment>
<dbReference type="Proteomes" id="UP000053105">
    <property type="component" value="Unassembled WGS sequence"/>
</dbReference>
<evidence type="ECO:0000313" key="13">
    <source>
        <dbReference type="EMBL" id="KOX69482.1"/>
    </source>
</evidence>
<evidence type="ECO:0000256" key="1">
    <source>
        <dbReference type="ARBA" id="ARBA00001971"/>
    </source>
</evidence>
<keyword evidence="5" id="KW-0349">Heme</keyword>
<accession>A0A0N0U3N4</accession>
<dbReference type="GO" id="GO:0004497">
    <property type="term" value="F:monooxygenase activity"/>
    <property type="evidence" value="ECO:0007669"/>
    <property type="project" value="UniProtKB-KW"/>
</dbReference>
<evidence type="ECO:0000256" key="8">
    <source>
        <dbReference type="ARBA" id="ARBA00022848"/>
    </source>
</evidence>
<gene>
    <name evidence="13" type="ORF">WN51_06566</name>
</gene>
<dbReference type="Pfam" id="PF00067">
    <property type="entry name" value="p450"/>
    <property type="match status" value="1"/>
</dbReference>
<evidence type="ECO:0000313" key="14">
    <source>
        <dbReference type="Proteomes" id="UP000053105"/>
    </source>
</evidence>
<dbReference type="InterPro" id="IPR036396">
    <property type="entry name" value="Cyt_P450_sf"/>
</dbReference>
<dbReference type="OrthoDB" id="2789670at2759"/>
<evidence type="ECO:0000256" key="10">
    <source>
        <dbReference type="ARBA" id="ARBA00023004"/>
    </source>
</evidence>
<dbReference type="Gene3D" id="1.10.630.10">
    <property type="entry name" value="Cytochrome P450"/>
    <property type="match status" value="1"/>
</dbReference>
<organism evidence="13 14">
    <name type="scientific">Melipona quadrifasciata</name>
    <dbReference type="NCBI Taxonomy" id="166423"/>
    <lineage>
        <taxon>Eukaryota</taxon>
        <taxon>Metazoa</taxon>
        <taxon>Ecdysozoa</taxon>
        <taxon>Arthropoda</taxon>
        <taxon>Hexapoda</taxon>
        <taxon>Insecta</taxon>
        <taxon>Pterygota</taxon>
        <taxon>Neoptera</taxon>
        <taxon>Endopterygota</taxon>
        <taxon>Hymenoptera</taxon>
        <taxon>Apocrita</taxon>
        <taxon>Aculeata</taxon>
        <taxon>Apoidea</taxon>
        <taxon>Anthophila</taxon>
        <taxon>Apidae</taxon>
        <taxon>Melipona</taxon>
    </lineage>
</organism>
<evidence type="ECO:0000256" key="11">
    <source>
        <dbReference type="ARBA" id="ARBA00023033"/>
    </source>
</evidence>
<dbReference type="GO" id="GO:0016705">
    <property type="term" value="F:oxidoreductase activity, acting on paired donors, with incorporation or reduction of molecular oxygen"/>
    <property type="evidence" value="ECO:0007669"/>
    <property type="project" value="InterPro"/>
</dbReference>
<dbReference type="GO" id="GO:0020037">
    <property type="term" value="F:heme binding"/>
    <property type="evidence" value="ECO:0007669"/>
    <property type="project" value="InterPro"/>
</dbReference>
<comment type="similarity">
    <text evidence="4">Belongs to the cytochrome P450 family.</text>
</comment>
<dbReference type="GO" id="GO:0005789">
    <property type="term" value="C:endoplasmic reticulum membrane"/>
    <property type="evidence" value="ECO:0007669"/>
    <property type="project" value="UniProtKB-SubCell"/>
</dbReference>
<keyword evidence="8" id="KW-0492">Microsome</keyword>
<dbReference type="PANTHER" id="PTHR24292:SF54">
    <property type="entry name" value="CYP9F3-RELATED"/>
    <property type="match status" value="1"/>
</dbReference>
<keyword evidence="9" id="KW-0560">Oxidoreductase</keyword>
<sequence length="377" mass="44388">MDKAFSDIYVVEWFRSPAMKPHKILVLLSRRDLCHLDRLSIPQKTDKFMNKHSLCATLPIRGEYLLEARNDSSRNGLIADNRGRFCRTNTVIYYQDNRNFDFFKKRGMVFLGGLWETFLQRLSFAETVKKSYNLDSESKYVSLFDMTMFVIRDLDLIKSITMKNFDYYPNHRMAFEPDLELFFSKNLFSPRRKVEGSKEHVVIGPHVQQDEIYRSYVNYVKVFKQKIVDFFKELVARTIKVRDENGIIRPHMIQLMTESGKELTIDDMTARAFIFFFGGFEVQKRLQDEIDQVLEYCNGQVTYEAINRMKYLEAVILESFLMYLATILAGSEAERMTSENGFWLKMQPRNAKKNGVRKDCLGTTMLIEKNPDRHPDN</sequence>
<keyword evidence="10" id="KW-0408">Iron</keyword>
<dbReference type="EMBL" id="KQ435889">
    <property type="protein sequence ID" value="KOX69482.1"/>
    <property type="molecule type" value="Genomic_DNA"/>
</dbReference>
<reference evidence="13 14" key="1">
    <citation type="submission" date="2015-07" db="EMBL/GenBank/DDBJ databases">
        <title>The genome of Melipona quadrifasciata.</title>
        <authorList>
            <person name="Pan H."/>
            <person name="Kapheim K."/>
        </authorList>
    </citation>
    <scope>NUCLEOTIDE SEQUENCE [LARGE SCALE GENOMIC DNA]</scope>
    <source>
        <strain evidence="13">0111107301</strain>
        <tissue evidence="13">Whole body</tissue>
    </source>
</reference>
<keyword evidence="14" id="KW-1185">Reference proteome</keyword>
<dbReference type="SUPFAM" id="SSF48264">
    <property type="entry name" value="Cytochrome P450"/>
    <property type="match status" value="1"/>
</dbReference>
<dbReference type="InterPro" id="IPR001128">
    <property type="entry name" value="Cyt_P450"/>
</dbReference>
<keyword evidence="6" id="KW-0479">Metal-binding</keyword>
<name>A0A0N0U3N4_9HYME</name>
<keyword evidence="12" id="KW-0472">Membrane</keyword>
<comment type="subcellular location">
    <subcellularLocation>
        <location evidence="3">Endoplasmic reticulum membrane</location>
        <topology evidence="3">Peripheral membrane protein</topology>
    </subcellularLocation>
    <subcellularLocation>
        <location evidence="2">Microsome membrane</location>
        <topology evidence="2">Peripheral membrane protein</topology>
    </subcellularLocation>
</comment>
<keyword evidence="11" id="KW-0503">Monooxygenase</keyword>
<evidence type="ECO:0000256" key="9">
    <source>
        <dbReference type="ARBA" id="ARBA00023002"/>
    </source>
</evidence>
<dbReference type="STRING" id="166423.A0A0N0U3N4"/>
<evidence type="ECO:0000256" key="5">
    <source>
        <dbReference type="ARBA" id="ARBA00022617"/>
    </source>
</evidence>
<evidence type="ECO:0000256" key="6">
    <source>
        <dbReference type="ARBA" id="ARBA00022723"/>
    </source>
</evidence>
<evidence type="ECO:0000256" key="7">
    <source>
        <dbReference type="ARBA" id="ARBA00022824"/>
    </source>
</evidence>
<keyword evidence="7" id="KW-0256">Endoplasmic reticulum</keyword>
<evidence type="ECO:0000256" key="4">
    <source>
        <dbReference type="ARBA" id="ARBA00010617"/>
    </source>
</evidence>
<dbReference type="AlphaFoldDB" id="A0A0N0U3N4"/>
<dbReference type="InterPro" id="IPR050476">
    <property type="entry name" value="Insect_CytP450_Detox"/>
</dbReference>
<evidence type="ECO:0000256" key="2">
    <source>
        <dbReference type="ARBA" id="ARBA00004174"/>
    </source>
</evidence>
<dbReference type="PANTHER" id="PTHR24292">
    <property type="entry name" value="CYTOCHROME P450"/>
    <property type="match status" value="1"/>
</dbReference>
<dbReference type="GO" id="GO:0005506">
    <property type="term" value="F:iron ion binding"/>
    <property type="evidence" value="ECO:0007669"/>
    <property type="project" value="InterPro"/>
</dbReference>
<evidence type="ECO:0000256" key="3">
    <source>
        <dbReference type="ARBA" id="ARBA00004406"/>
    </source>
</evidence>